<gene>
    <name evidence="5" type="primary">hypBA1_2</name>
    <name evidence="5" type="ORF">SCARR_00579</name>
</gene>
<dbReference type="Proteomes" id="UP000346198">
    <property type="component" value="Unassembled WGS sequence"/>
</dbReference>
<evidence type="ECO:0000259" key="4">
    <source>
        <dbReference type="Pfam" id="PF20737"/>
    </source>
</evidence>
<evidence type="ECO:0000259" key="2">
    <source>
        <dbReference type="Pfam" id="PF07944"/>
    </source>
</evidence>
<evidence type="ECO:0000256" key="1">
    <source>
        <dbReference type="SAM" id="SignalP"/>
    </source>
</evidence>
<name>A0A6C2UH46_9BACT</name>
<dbReference type="InterPro" id="IPR049049">
    <property type="entry name" value="Beta-AFase-like_GH127_C"/>
</dbReference>
<dbReference type="SUPFAM" id="SSF48208">
    <property type="entry name" value="Six-hairpin glycosidases"/>
    <property type="match status" value="1"/>
</dbReference>
<proteinExistence type="predicted"/>
<evidence type="ECO:0000313" key="5">
    <source>
        <dbReference type="EMBL" id="VGO18526.1"/>
    </source>
</evidence>
<keyword evidence="1" id="KW-0732">Signal</keyword>
<dbReference type="Gene3D" id="1.50.10.20">
    <property type="match status" value="1"/>
</dbReference>
<keyword evidence="6" id="KW-1185">Reference proteome</keyword>
<sequence length="673" mass="75447">MKKRTLIFCGLMIAGMASAQQQGIINNADSPHVKLKSVNIGDCQWTDGFWADKFKLCEEVMVPHMGEILTGDIGFALDNFKIAAGLKEGKHQGTNWHDGDFYKWIEATMYVYAINNDPNLLKAADEYIAIISQAQCEDGYLSTQTQIPDVKRGKQERWSNRQLHEMYNSGHLLTSACIHHRITGQDNFLNIAIKHADFLCKTFMPCPDNLKRFGFNQTQIMGLAEMYRETGNKKYLQLAEEFINRRGESAAAPAPYANYKHIGDMVQERTPLRKAKEAAGHAVLALYYYAGAADVYAETGEKALIDALDRMWDSVVNHKMYITGACGQLHHGVSPKGDMVHEAFVEDYMMPNAHAYNETCANICNGMFSYRLLGIHGESKYADIVELVLYNSLSGISQDGTHYFYTNPLRRTLDKKMDTTDYAERVPYIPCFCCPPNLVRTVAKANNWAYSLADNGLAVNLYGGNKLATKMLDGSNIKLTQETDYPWDGAVKITVDSCKTAPFDMMLRIPAWAEGATVKVNGKDAGLNVKAGSFAVVNRAWKAGDVVELDIPMEAKLMVGNPKIEETRNQAAVKRGPIVYCMETPDLPEGTSILDIYLPSDIKLKPSKDPAFTDGLTTLTGKVLVYDDQENQMYRSLERKPSMKKLQTQFVPYYAWSNRGKAEMSVWLPLVWK</sequence>
<dbReference type="PANTHER" id="PTHR43465:SF1">
    <property type="entry name" value="NON-REDUCING END BETA-L-ARABINOFURANOSIDASE"/>
    <property type="match status" value="1"/>
</dbReference>
<dbReference type="GO" id="GO:0005975">
    <property type="term" value="P:carbohydrate metabolic process"/>
    <property type="evidence" value="ECO:0007669"/>
    <property type="project" value="InterPro"/>
</dbReference>
<feature type="domain" description="Non-reducing end beta-L-arabinofuranosidase-like GH127 catalytic" evidence="2">
    <location>
        <begin position="44"/>
        <end position="446"/>
    </location>
</feature>
<dbReference type="Pfam" id="PF20737">
    <property type="entry name" value="Glyco_hydro127C"/>
    <property type="match status" value="1"/>
</dbReference>
<dbReference type="InterPro" id="IPR049046">
    <property type="entry name" value="Beta-AFase-like_GH127_middle"/>
</dbReference>
<reference evidence="5 6" key="1">
    <citation type="submission" date="2019-04" db="EMBL/GenBank/DDBJ databases">
        <authorList>
            <person name="Van Vliet M D."/>
        </authorList>
    </citation>
    <scope>NUCLEOTIDE SEQUENCE [LARGE SCALE GENOMIC DNA]</scope>
    <source>
        <strain evidence="5 6">F21</strain>
    </source>
</reference>
<feature type="signal peptide" evidence="1">
    <location>
        <begin position="1"/>
        <end position="19"/>
    </location>
</feature>
<dbReference type="Pfam" id="PF07944">
    <property type="entry name" value="Beta-AFase-like_GH127_cat"/>
    <property type="match status" value="1"/>
</dbReference>
<evidence type="ECO:0000259" key="3">
    <source>
        <dbReference type="Pfam" id="PF20736"/>
    </source>
</evidence>
<dbReference type="RefSeq" id="WP_136059999.1">
    <property type="nucleotide sequence ID" value="NZ_CAAHFH010000001.1"/>
</dbReference>
<feature type="chain" id="PRO_5025693496" evidence="1">
    <location>
        <begin position="20"/>
        <end position="673"/>
    </location>
</feature>
<feature type="domain" description="Non-reducing end beta-L-arabinofuranosidase-like GH127 middle" evidence="3">
    <location>
        <begin position="457"/>
        <end position="553"/>
    </location>
</feature>
<dbReference type="InterPro" id="IPR049174">
    <property type="entry name" value="Beta-AFase-like"/>
</dbReference>
<dbReference type="InterPro" id="IPR012878">
    <property type="entry name" value="Beta-AFase-like_GH127_cat"/>
</dbReference>
<dbReference type="Pfam" id="PF20736">
    <property type="entry name" value="Glyco_hydro127M"/>
    <property type="match status" value="1"/>
</dbReference>
<feature type="domain" description="Non-reducing end beta-L-arabinofuranosidase-like GH127 C-terminal" evidence="4">
    <location>
        <begin position="556"/>
        <end position="669"/>
    </location>
</feature>
<protein>
    <submittedName>
        <fullName evidence="5">Non-reducing end beta-L-arabinofuranosidase</fullName>
    </submittedName>
</protein>
<evidence type="ECO:0000313" key="6">
    <source>
        <dbReference type="Proteomes" id="UP000346198"/>
    </source>
</evidence>
<accession>A0A6C2UH46</accession>
<dbReference type="AlphaFoldDB" id="A0A6C2UH46"/>
<dbReference type="InterPro" id="IPR008928">
    <property type="entry name" value="6-hairpin_glycosidase_sf"/>
</dbReference>
<organism evidence="5 6">
    <name type="scientific">Pontiella sulfatireligans</name>
    <dbReference type="NCBI Taxonomy" id="2750658"/>
    <lineage>
        <taxon>Bacteria</taxon>
        <taxon>Pseudomonadati</taxon>
        <taxon>Kiritimatiellota</taxon>
        <taxon>Kiritimatiellia</taxon>
        <taxon>Kiritimatiellales</taxon>
        <taxon>Pontiellaceae</taxon>
        <taxon>Pontiella</taxon>
    </lineage>
</organism>
<dbReference type="EMBL" id="CAAHFH010000001">
    <property type="protein sequence ID" value="VGO18526.1"/>
    <property type="molecule type" value="Genomic_DNA"/>
</dbReference>
<dbReference type="PANTHER" id="PTHR43465">
    <property type="entry name" value="DUF1680 DOMAIN PROTEIN (AFU_ORTHOLOGUE AFUA_1G08910)"/>
    <property type="match status" value="1"/>
</dbReference>